<dbReference type="InterPro" id="IPR052241">
    <property type="entry name" value="SLC66/Scramblase_ANY1"/>
</dbReference>
<dbReference type="InterPro" id="IPR006603">
    <property type="entry name" value="PQ-loop_rpt"/>
</dbReference>
<evidence type="ECO:0000256" key="4">
    <source>
        <dbReference type="ARBA" id="ARBA00022989"/>
    </source>
</evidence>
<evidence type="ECO:0000313" key="10">
    <source>
        <dbReference type="Proteomes" id="UP000076420"/>
    </source>
</evidence>
<dbReference type="FunFam" id="1.20.1280.290:FF:000008">
    <property type="entry name" value="PQ-loop repeat-containing protein 1"/>
    <property type="match status" value="1"/>
</dbReference>
<dbReference type="OrthoDB" id="292213at2759"/>
<evidence type="ECO:0000256" key="2">
    <source>
        <dbReference type="ARBA" id="ARBA00022692"/>
    </source>
</evidence>
<comment type="subcellular location">
    <subcellularLocation>
        <location evidence="1">Membrane</location>
        <topology evidence="1">Multi-pass membrane protein</topology>
    </subcellularLocation>
</comment>
<dbReference type="PANTHER" id="PTHR14856">
    <property type="entry name" value="PQ-LOOP REPEAT-CONTAINING PROTEIN 1-LIKE PROTEIN"/>
    <property type="match status" value="1"/>
</dbReference>
<name>A0A2C9MAI4_BIOGL</name>
<dbReference type="KEGG" id="bgt:106062619"/>
<proteinExistence type="predicted"/>
<dbReference type="SMART" id="SM00679">
    <property type="entry name" value="CTNS"/>
    <property type="match status" value="2"/>
</dbReference>
<dbReference type="GO" id="GO:0045332">
    <property type="term" value="P:phospholipid translocation"/>
    <property type="evidence" value="ECO:0007669"/>
    <property type="project" value="TreeGrafter"/>
</dbReference>
<keyword evidence="4 8" id="KW-1133">Transmembrane helix</keyword>
<feature type="transmembrane region" description="Helical" evidence="8">
    <location>
        <begin position="81"/>
        <end position="102"/>
    </location>
</feature>
<keyword evidence="5 8" id="KW-0472">Membrane</keyword>
<dbReference type="STRING" id="6526.A0A2C9MAI4"/>
<dbReference type="EnsemblMetazoa" id="BGLB040379-RB">
    <property type="protein sequence ID" value="BGLB040379-PB"/>
    <property type="gene ID" value="BGLB040379"/>
</dbReference>
<gene>
    <name evidence="9" type="primary">106062619</name>
</gene>
<evidence type="ECO:0000256" key="8">
    <source>
        <dbReference type="SAM" id="Phobius"/>
    </source>
</evidence>
<keyword evidence="3" id="KW-0677">Repeat</keyword>
<feature type="transmembrane region" description="Helical" evidence="8">
    <location>
        <begin position="174"/>
        <end position="192"/>
    </location>
</feature>
<evidence type="ECO:0000256" key="7">
    <source>
        <dbReference type="ARBA" id="ARBA00043159"/>
    </source>
</evidence>
<evidence type="ECO:0000313" key="9">
    <source>
        <dbReference type="EnsemblMetazoa" id="BGLB040379-PB"/>
    </source>
</evidence>
<evidence type="ECO:0000256" key="3">
    <source>
        <dbReference type="ARBA" id="ARBA00022737"/>
    </source>
</evidence>
<evidence type="ECO:0000256" key="1">
    <source>
        <dbReference type="ARBA" id="ARBA00004141"/>
    </source>
</evidence>
<dbReference type="FunFam" id="1.20.1280.290:FF:000005">
    <property type="entry name" value="PQ-loop repeat-containing protein 1"/>
    <property type="match status" value="1"/>
</dbReference>
<feature type="transmembrane region" description="Helical" evidence="8">
    <location>
        <begin position="148"/>
        <end position="168"/>
    </location>
</feature>
<dbReference type="GO" id="GO:0005768">
    <property type="term" value="C:endosome"/>
    <property type="evidence" value="ECO:0007669"/>
    <property type="project" value="TreeGrafter"/>
</dbReference>
<dbReference type="VEuPathDB" id="VectorBase:BGLB040379"/>
<dbReference type="AlphaFoldDB" id="A0A2C9MAI4"/>
<dbReference type="PANTHER" id="PTHR14856:SF9">
    <property type="entry name" value="PQ-LOOP REPEAT-CONTAINING PROTEIN 1"/>
    <property type="match status" value="1"/>
</dbReference>
<dbReference type="Proteomes" id="UP000076420">
    <property type="component" value="Unassembled WGS sequence"/>
</dbReference>
<protein>
    <recommendedName>
        <fullName evidence="6">Solute carrier family 66 member 2</fullName>
    </recommendedName>
    <alternativeName>
        <fullName evidence="7">PQ-loop repeat-containing protein 1</fullName>
    </alternativeName>
</protein>
<dbReference type="GO" id="GO:0016020">
    <property type="term" value="C:membrane"/>
    <property type="evidence" value="ECO:0007669"/>
    <property type="project" value="UniProtKB-SubCell"/>
</dbReference>
<dbReference type="Pfam" id="PF04193">
    <property type="entry name" value="PQ-loop"/>
    <property type="match status" value="2"/>
</dbReference>
<reference evidence="9" key="1">
    <citation type="submission" date="2020-05" db="UniProtKB">
        <authorList>
            <consortium name="EnsemblMetazoa"/>
        </authorList>
    </citation>
    <scope>IDENTIFICATION</scope>
    <source>
        <strain evidence="9">BB02</strain>
    </source>
</reference>
<feature type="transmembrane region" description="Helical" evidence="8">
    <location>
        <begin position="12"/>
        <end position="40"/>
    </location>
</feature>
<dbReference type="Gene3D" id="1.20.1280.290">
    <property type="match status" value="2"/>
</dbReference>
<accession>A0A2C9MAI4</accession>
<dbReference type="VEuPathDB" id="VectorBase:BGLAX_028876"/>
<keyword evidence="2 8" id="KW-0812">Transmembrane</keyword>
<organism evidence="9 10">
    <name type="scientific">Biomphalaria glabrata</name>
    <name type="common">Bloodfluke planorb</name>
    <name type="synonym">Freshwater snail</name>
    <dbReference type="NCBI Taxonomy" id="6526"/>
    <lineage>
        <taxon>Eukaryota</taxon>
        <taxon>Metazoa</taxon>
        <taxon>Spiralia</taxon>
        <taxon>Lophotrochozoa</taxon>
        <taxon>Mollusca</taxon>
        <taxon>Gastropoda</taxon>
        <taxon>Heterobranchia</taxon>
        <taxon>Euthyneura</taxon>
        <taxon>Panpulmonata</taxon>
        <taxon>Hygrophila</taxon>
        <taxon>Lymnaeoidea</taxon>
        <taxon>Planorbidae</taxon>
        <taxon>Biomphalaria</taxon>
    </lineage>
</organism>
<dbReference type="GO" id="GO:0005802">
    <property type="term" value="C:trans-Golgi network"/>
    <property type="evidence" value="ECO:0007669"/>
    <property type="project" value="TreeGrafter"/>
</dbReference>
<evidence type="ECO:0000256" key="5">
    <source>
        <dbReference type="ARBA" id="ARBA00023136"/>
    </source>
</evidence>
<feature type="transmembrane region" description="Helical" evidence="8">
    <location>
        <begin position="52"/>
        <end position="75"/>
    </location>
</feature>
<evidence type="ECO:0000256" key="6">
    <source>
        <dbReference type="ARBA" id="ARBA00040648"/>
    </source>
</evidence>
<sequence>MDALSGFDVTTFSIMGFTIMEIISLGSQAAMVLGGVVPFIPQYIDIWKSRNADGFSLFVCLALLIANILRIMFWFGKHYELPLLAQSIIMIITMLVLVQLCVDVKNRTEIISSKQRKFTGSFNSWPVDAPVHSLFDFEREYFWKWTDFLSYVEFIALFSLVIGLLTYIFLNSVIYVELLGFMAVFTEAMLGAPQFLRNYQKKSTLGMSRKMVGFWTCGDCFKTVYFILREAPAQFWICGMLQVSIDISIFLQVFFYRHNNLPPIDRTAKSAIS</sequence>
<dbReference type="GO" id="GO:0005829">
    <property type="term" value="C:cytosol"/>
    <property type="evidence" value="ECO:0007669"/>
    <property type="project" value="GOC"/>
</dbReference>
<dbReference type="GO" id="GO:0042147">
    <property type="term" value="P:retrograde transport, endosome to Golgi"/>
    <property type="evidence" value="ECO:0007669"/>
    <property type="project" value="TreeGrafter"/>
</dbReference>